<name>A0ACB9RBI1_9MYRT</name>
<organism evidence="1 2">
    <name type="scientific">Melastoma candidum</name>
    <dbReference type="NCBI Taxonomy" id="119954"/>
    <lineage>
        <taxon>Eukaryota</taxon>
        <taxon>Viridiplantae</taxon>
        <taxon>Streptophyta</taxon>
        <taxon>Embryophyta</taxon>
        <taxon>Tracheophyta</taxon>
        <taxon>Spermatophyta</taxon>
        <taxon>Magnoliopsida</taxon>
        <taxon>eudicotyledons</taxon>
        <taxon>Gunneridae</taxon>
        <taxon>Pentapetalae</taxon>
        <taxon>rosids</taxon>
        <taxon>malvids</taxon>
        <taxon>Myrtales</taxon>
        <taxon>Melastomataceae</taxon>
        <taxon>Melastomatoideae</taxon>
        <taxon>Melastomateae</taxon>
        <taxon>Melastoma</taxon>
    </lineage>
</organism>
<dbReference type="Proteomes" id="UP001057402">
    <property type="component" value="Chromosome 4"/>
</dbReference>
<evidence type="ECO:0000313" key="1">
    <source>
        <dbReference type="EMBL" id="KAI4375171.1"/>
    </source>
</evidence>
<protein>
    <submittedName>
        <fullName evidence="1">Uncharacterized protein</fullName>
    </submittedName>
</protein>
<comment type="caution">
    <text evidence="1">The sequence shown here is derived from an EMBL/GenBank/DDBJ whole genome shotgun (WGS) entry which is preliminary data.</text>
</comment>
<sequence>MGDNQPIVPCGLIAWSLFNDTYNLSGRKLDESVLLSEQEDLIVWMRTAALPTFRKLYGRIEVDLEANQRITVLIENNYNTYNFDGKKSLVLSTATWMGGKNDFLGAAYLKIGDLSLFLVISLILVYVVKPRPLGDPSYLSWNKSPADQKDG</sequence>
<proteinExistence type="predicted"/>
<gene>
    <name evidence="1" type="ORF">MLD38_013075</name>
</gene>
<accession>A0ACB9RBI1</accession>
<reference evidence="2" key="1">
    <citation type="journal article" date="2023" name="Front. Plant Sci.">
        <title>Chromosomal-level genome assembly of Melastoma candidum provides insights into trichome evolution.</title>
        <authorList>
            <person name="Zhong Y."/>
            <person name="Wu W."/>
            <person name="Sun C."/>
            <person name="Zou P."/>
            <person name="Liu Y."/>
            <person name="Dai S."/>
            <person name="Zhou R."/>
        </authorList>
    </citation>
    <scope>NUCLEOTIDE SEQUENCE [LARGE SCALE GENOMIC DNA]</scope>
</reference>
<evidence type="ECO:0000313" key="2">
    <source>
        <dbReference type="Proteomes" id="UP001057402"/>
    </source>
</evidence>
<dbReference type="EMBL" id="CM042883">
    <property type="protein sequence ID" value="KAI4375171.1"/>
    <property type="molecule type" value="Genomic_DNA"/>
</dbReference>
<keyword evidence="2" id="KW-1185">Reference proteome</keyword>